<dbReference type="GO" id="GO:0005524">
    <property type="term" value="F:ATP binding"/>
    <property type="evidence" value="ECO:0007669"/>
    <property type="project" value="UniProtKB-KW"/>
</dbReference>
<comment type="caution">
    <text evidence="11">The sequence shown here is derived from an EMBL/GenBank/DDBJ whole genome shotgun (WGS) entry which is preliminary data.</text>
</comment>
<feature type="site" description="Transition state stabilizer" evidence="9">
    <location>
        <position position="13"/>
    </location>
</feature>
<reference evidence="11" key="2">
    <citation type="journal article" date="2021" name="PeerJ">
        <title>Extensive microbial diversity within the chicken gut microbiome revealed by metagenomics and culture.</title>
        <authorList>
            <person name="Gilroy R."/>
            <person name="Ravi A."/>
            <person name="Getino M."/>
            <person name="Pursley I."/>
            <person name="Horton D.L."/>
            <person name="Alikhan N.F."/>
            <person name="Baker D."/>
            <person name="Gharbi K."/>
            <person name="Hall N."/>
            <person name="Watson M."/>
            <person name="Adriaenssens E.M."/>
            <person name="Foster-Nyarko E."/>
            <person name="Jarju S."/>
            <person name="Secka A."/>
            <person name="Antonio M."/>
            <person name="Oren A."/>
            <person name="Chaudhuri R.R."/>
            <person name="La Ragione R."/>
            <person name="Hildebrand F."/>
            <person name="Pallen M.J."/>
        </authorList>
    </citation>
    <scope>NUCLEOTIDE SEQUENCE</scope>
    <source>
        <strain evidence="11">11167</strain>
    </source>
</reference>
<sequence length="160" mass="18148">MFPGSFDPPTLGHINIIERSLKLYDRLYVVVADNIAKHCLFTADERVAVLRDIFASSHNIEVVAYDGLMVNFAREHGIGVMIRGVRAVGDFGYEFELAMTNKQMMQDLEVLFMPTDPNYFMLRSSQIKEMAAFGADVSRLVPRQVVELLKTKGDMKIKEN</sequence>
<evidence type="ECO:0000256" key="2">
    <source>
        <dbReference type="ARBA" id="ARBA00022679"/>
    </source>
</evidence>
<dbReference type="EMBL" id="JADIMU010000001">
    <property type="protein sequence ID" value="MBO8442142.1"/>
    <property type="molecule type" value="Genomic_DNA"/>
</dbReference>
<dbReference type="GO" id="GO:0004595">
    <property type="term" value="F:pantetheine-phosphate adenylyltransferase activity"/>
    <property type="evidence" value="ECO:0007669"/>
    <property type="project" value="UniProtKB-UniRule"/>
</dbReference>
<proteinExistence type="inferred from homology"/>
<evidence type="ECO:0000256" key="3">
    <source>
        <dbReference type="ARBA" id="ARBA00022695"/>
    </source>
</evidence>
<feature type="binding site" evidence="9">
    <location>
        <position position="37"/>
    </location>
    <ligand>
        <name>substrate</name>
    </ligand>
</feature>
<dbReference type="PRINTS" id="PR01020">
    <property type="entry name" value="LPSBIOSNTHSS"/>
</dbReference>
<dbReference type="GO" id="GO:0005737">
    <property type="term" value="C:cytoplasm"/>
    <property type="evidence" value="ECO:0007669"/>
    <property type="project" value="UniProtKB-SubCell"/>
</dbReference>
<keyword evidence="4 9" id="KW-0547">Nucleotide-binding</keyword>
<dbReference type="PANTHER" id="PTHR21342">
    <property type="entry name" value="PHOSPHOPANTETHEINE ADENYLYLTRANSFERASE"/>
    <property type="match status" value="1"/>
</dbReference>
<accession>A0A9D9HAA1</accession>
<evidence type="ECO:0000256" key="1">
    <source>
        <dbReference type="ARBA" id="ARBA00022490"/>
    </source>
</evidence>
<evidence type="ECO:0000256" key="7">
    <source>
        <dbReference type="ARBA" id="ARBA00022993"/>
    </source>
</evidence>
<feature type="binding site" evidence="9">
    <location>
        <begin position="5"/>
        <end position="6"/>
    </location>
    <ligand>
        <name>ATP</name>
        <dbReference type="ChEBI" id="CHEBI:30616"/>
    </ligand>
</feature>
<comment type="cofactor">
    <cofactor evidence="9">
        <name>Mg(2+)</name>
        <dbReference type="ChEBI" id="CHEBI:18420"/>
    </cofactor>
</comment>
<dbReference type="InterPro" id="IPR014729">
    <property type="entry name" value="Rossmann-like_a/b/a_fold"/>
</dbReference>
<evidence type="ECO:0000313" key="12">
    <source>
        <dbReference type="Proteomes" id="UP000823633"/>
    </source>
</evidence>
<evidence type="ECO:0000256" key="4">
    <source>
        <dbReference type="ARBA" id="ARBA00022741"/>
    </source>
</evidence>
<keyword evidence="2 9" id="KW-0808">Transferase</keyword>
<dbReference type="GO" id="GO:0015937">
    <property type="term" value="P:coenzyme A biosynthetic process"/>
    <property type="evidence" value="ECO:0007669"/>
    <property type="project" value="UniProtKB-UniRule"/>
</dbReference>
<keyword evidence="1 9" id="KW-0963">Cytoplasm</keyword>
<dbReference type="Proteomes" id="UP000823633">
    <property type="component" value="Unassembled WGS sequence"/>
</dbReference>
<gene>
    <name evidence="9 11" type="primary">coaD</name>
    <name evidence="11" type="ORF">IAC42_00045</name>
</gene>
<protein>
    <recommendedName>
        <fullName evidence="9">Phosphopantetheine adenylyltransferase</fullName>
        <ecNumber evidence="9">2.7.7.3</ecNumber>
    </recommendedName>
    <alternativeName>
        <fullName evidence="9">Dephospho-CoA pyrophosphorylase</fullName>
    </alternativeName>
    <alternativeName>
        <fullName evidence="9">Pantetheine-phosphate adenylyltransferase</fullName>
        <shortName evidence="9">PPAT</shortName>
    </alternativeName>
</protein>
<dbReference type="EC" id="2.7.7.3" evidence="9"/>
<keyword evidence="5 9" id="KW-0067">ATP-binding</keyword>
<evidence type="ECO:0000256" key="6">
    <source>
        <dbReference type="ARBA" id="ARBA00022842"/>
    </source>
</evidence>
<feature type="binding site" evidence="9">
    <location>
        <position position="69"/>
    </location>
    <ligand>
        <name>substrate</name>
    </ligand>
</feature>
<comment type="catalytic activity">
    <reaction evidence="8 9">
        <text>(R)-4'-phosphopantetheine + ATP + H(+) = 3'-dephospho-CoA + diphosphate</text>
        <dbReference type="Rhea" id="RHEA:19801"/>
        <dbReference type="ChEBI" id="CHEBI:15378"/>
        <dbReference type="ChEBI" id="CHEBI:30616"/>
        <dbReference type="ChEBI" id="CHEBI:33019"/>
        <dbReference type="ChEBI" id="CHEBI:57328"/>
        <dbReference type="ChEBI" id="CHEBI:61723"/>
        <dbReference type="EC" id="2.7.7.3"/>
    </reaction>
</comment>
<evidence type="ECO:0000256" key="8">
    <source>
        <dbReference type="ARBA" id="ARBA00029346"/>
    </source>
</evidence>
<organism evidence="11 12">
    <name type="scientific">Candidatus Aphodenecus pullistercoris</name>
    <dbReference type="NCBI Taxonomy" id="2840669"/>
    <lineage>
        <taxon>Bacteria</taxon>
        <taxon>Pseudomonadati</taxon>
        <taxon>Spirochaetota</taxon>
        <taxon>Spirochaetia</taxon>
        <taxon>Spirochaetales</taxon>
        <taxon>Candidatus Aphodenecus</taxon>
    </lineage>
</organism>
<name>A0A9D9HAA1_9SPIR</name>
<evidence type="ECO:0000313" key="11">
    <source>
        <dbReference type="EMBL" id="MBO8442142.1"/>
    </source>
</evidence>
<dbReference type="InterPro" id="IPR001980">
    <property type="entry name" value="PPAT"/>
</dbReference>
<feature type="binding site" evidence="9">
    <location>
        <begin position="84"/>
        <end position="86"/>
    </location>
    <ligand>
        <name>ATP</name>
        <dbReference type="ChEBI" id="CHEBI:30616"/>
    </ligand>
</feature>
<comment type="pathway">
    <text evidence="9">Cofactor biosynthesis; coenzyme A biosynthesis; CoA from (R)-pantothenate: step 4/5.</text>
</comment>
<feature type="binding site" evidence="9">
    <location>
        <position position="83"/>
    </location>
    <ligand>
        <name>substrate</name>
    </ligand>
</feature>
<dbReference type="NCBIfam" id="TIGR00125">
    <property type="entry name" value="cyt_tran_rel"/>
    <property type="match status" value="1"/>
</dbReference>
<dbReference type="CDD" id="cd02163">
    <property type="entry name" value="PPAT"/>
    <property type="match status" value="1"/>
</dbReference>
<feature type="binding site" evidence="9">
    <location>
        <position position="13"/>
    </location>
    <ligand>
        <name>ATP</name>
        <dbReference type="ChEBI" id="CHEBI:30616"/>
    </ligand>
</feature>
<dbReference type="SUPFAM" id="SSF52374">
    <property type="entry name" value="Nucleotidylyl transferase"/>
    <property type="match status" value="1"/>
</dbReference>
<comment type="subunit">
    <text evidence="9">Homohexamer.</text>
</comment>
<dbReference type="PANTHER" id="PTHR21342:SF1">
    <property type="entry name" value="PHOSPHOPANTETHEINE ADENYLYLTRANSFERASE"/>
    <property type="match status" value="1"/>
</dbReference>
<keyword evidence="6 9" id="KW-0460">Magnesium</keyword>
<feature type="domain" description="Cytidyltransferase-like" evidence="10">
    <location>
        <begin position="1"/>
        <end position="129"/>
    </location>
</feature>
<dbReference type="HAMAP" id="MF_00151">
    <property type="entry name" value="PPAT_bact"/>
    <property type="match status" value="1"/>
</dbReference>
<reference evidence="11" key="1">
    <citation type="submission" date="2020-10" db="EMBL/GenBank/DDBJ databases">
        <authorList>
            <person name="Gilroy R."/>
        </authorList>
    </citation>
    <scope>NUCLEOTIDE SEQUENCE</scope>
    <source>
        <strain evidence="11">11167</strain>
    </source>
</reference>
<comment type="function">
    <text evidence="9">Reversibly transfers an adenylyl group from ATP to 4'-phosphopantetheine, yielding dephospho-CoA (dPCoA) and pyrophosphate.</text>
</comment>
<dbReference type="NCBIfam" id="TIGR01510">
    <property type="entry name" value="coaD_prev_kdtB"/>
    <property type="match status" value="1"/>
</dbReference>
<feature type="binding site" evidence="9">
    <location>
        <begin position="119"/>
        <end position="125"/>
    </location>
    <ligand>
        <name>ATP</name>
        <dbReference type="ChEBI" id="CHEBI:30616"/>
    </ligand>
</feature>
<dbReference type="Gene3D" id="3.40.50.620">
    <property type="entry name" value="HUPs"/>
    <property type="match status" value="1"/>
</dbReference>
<feature type="binding site" evidence="9">
    <location>
        <position position="94"/>
    </location>
    <ligand>
        <name>ATP</name>
        <dbReference type="ChEBI" id="CHEBI:30616"/>
    </ligand>
</feature>
<keyword evidence="7 9" id="KW-0173">Coenzyme A biosynthesis</keyword>
<comment type="subcellular location">
    <subcellularLocation>
        <location evidence="9">Cytoplasm</location>
    </subcellularLocation>
</comment>
<comment type="similarity">
    <text evidence="9">Belongs to the bacterial CoaD family.</text>
</comment>
<dbReference type="InterPro" id="IPR004821">
    <property type="entry name" value="Cyt_trans-like"/>
</dbReference>
<evidence type="ECO:0000256" key="5">
    <source>
        <dbReference type="ARBA" id="ARBA00022840"/>
    </source>
</evidence>
<keyword evidence="3 9" id="KW-0548">Nucleotidyltransferase</keyword>
<evidence type="ECO:0000256" key="9">
    <source>
        <dbReference type="HAMAP-Rule" id="MF_00151"/>
    </source>
</evidence>
<dbReference type="Pfam" id="PF01467">
    <property type="entry name" value="CTP_transf_like"/>
    <property type="match status" value="1"/>
</dbReference>
<dbReference type="AlphaFoldDB" id="A0A9D9HAA1"/>
<feature type="binding site" evidence="9">
    <location>
        <position position="5"/>
    </location>
    <ligand>
        <name>substrate</name>
    </ligand>
</feature>
<evidence type="ECO:0000259" key="10">
    <source>
        <dbReference type="Pfam" id="PF01467"/>
    </source>
</evidence>